<dbReference type="InterPro" id="IPR011335">
    <property type="entry name" value="Restrct_endonuc-II-like"/>
</dbReference>
<keyword evidence="3" id="KW-1185">Reference proteome</keyword>
<gene>
    <name evidence="2" type="primary">46</name>
    <name evidence="2" type="ORF">SEA_SARGE_46</name>
</gene>
<dbReference type="EMBL" id="OK040780">
    <property type="protein sequence ID" value="UDL14893.1"/>
    <property type="molecule type" value="Genomic_DNA"/>
</dbReference>
<keyword evidence="2" id="KW-0378">Hydrolase</keyword>
<keyword evidence="2" id="KW-0540">Nuclease</keyword>
<proteinExistence type="predicted"/>
<evidence type="ECO:0000259" key="1">
    <source>
        <dbReference type="Pfam" id="PF09588"/>
    </source>
</evidence>
<name>A0AAE8Y6M7_9CAUD</name>
<evidence type="ECO:0000313" key="2">
    <source>
        <dbReference type="EMBL" id="UDL14893.1"/>
    </source>
</evidence>
<dbReference type="InterPro" id="IPR019080">
    <property type="entry name" value="YqaJ_viral_recombinase"/>
</dbReference>
<organism evidence="2 3">
    <name type="scientific">Arthrobacter phage Sarge</name>
    <dbReference type="NCBI Taxonomy" id="2885974"/>
    <lineage>
        <taxon>Viruses</taxon>
        <taxon>Duplodnaviria</taxon>
        <taxon>Heunggongvirae</taxon>
        <taxon>Uroviricota</taxon>
        <taxon>Caudoviricetes</taxon>
        <taxon>Sargevirus</taxon>
        <taxon>Sargevirus sarge</taxon>
    </lineage>
</organism>
<dbReference type="PANTHER" id="PTHR46609:SF6">
    <property type="entry name" value="EXONUCLEASE, PHAGE-TYPE_RECB, C-TERMINAL DOMAIN-CONTAINING PROTEIN-RELATED"/>
    <property type="match status" value="1"/>
</dbReference>
<keyword evidence="2" id="KW-0269">Exonuclease</keyword>
<protein>
    <submittedName>
        <fullName evidence="2">Exonuclease</fullName>
    </submittedName>
</protein>
<dbReference type="Proteomes" id="UP000827738">
    <property type="component" value="Segment"/>
</dbReference>
<dbReference type="InterPro" id="IPR011604">
    <property type="entry name" value="PDDEXK-like_dom_sf"/>
</dbReference>
<dbReference type="KEGG" id="vg:77925154"/>
<dbReference type="Gene3D" id="3.90.320.10">
    <property type="match status" value="1"/>
</dbReference>
<accession>A0AAE8Y6M7</accession>
<evidence type="ECO:0000313" key="3">
    <source>
        <dbReference type="Proteomes" id="UP000827738"/>
    </source>
</evidence>
<feature type="domain" description="YqaJ viral recombinase" evidence="1">
    <location>
        <begin position="15"/>
        <end position="157"/>
    </location>
</feature>
<dbReference type="GO" id="GO:0004527">
    <property type="term" value="F:exonuclease activity"/>
    <property type="evidence" value="ECO:0007669"/>
    <property type="project" value="UniProtKB-KW"/>
</dbReference>
<reference evidence="2" key="1">
    <citation type="submission" date="2021-09" db="EMBL/GenBank/DDBJ databases">
        <authorList>
            <person name="Prude D.S."/>
            <person name="Stokes N.T."/>
            <person name="Pimienta A.M."/>
            <person name="Mendez E."/>
            <person name="Powell L.D."/>
            <person name="Woodhouse A.S."/>
            <person name="Cunningham F.J."/>
            <person name="Greenfield T.L."/>
            <person name="Smith J.A."/>
            <person name="Hatke H.L."/>
            <person name="Salama S."/>
            <person name="Beyer A.R."/>
            <person name="Klyczek K."/>
            <person name="Garlena R.A."/>
            <person name="Russell D.A."/>
            <person name="Pope W.H."/>
            <person name="Jacobs-Sera D."/>
            <person name="Hatfull G.F."/>
        </authorList>
    </citation>
    <scope>NUCLEOTIDE SEQUENCE</scope>
</reference>
<dbReference type="CDD" id="cd22343">
    <property type="entry name" value="PDDEXK_lambda_exonuclease-like"/>
    <property type="match status" value="1"/>
</dbReference>
<dbReference type="SUPFAM" id="SSF52980">
    <property type="entry name" value="Restriction endonuclease-like"/>
    <property type="match status" value="1"/>
</dbReference>
<sequence length="226" mass="25192">MSLQIFEDLEQGTDEWLAARCGIVTASVVGQLITTKTLKPAANETSRGLANALLAERITGHVEPMQPTRDMERGTLDEPYAREIYSEHYAPATEIGFMVRDDWGHRIGYSPDGLVGDDGLIEIKSRKQKVQLATILSDEVPAENMAQIQCGLLVSGRDWLDYVSYCGGMPLYVKRVLPDPKWFDAITEAVALFEAEASQRLAIYTAAVKNRPATDRIDHFPEMEIF</sequence>
<dbReference type="PANTHER" id="PTHR46609">
    <property type="entry name" value="EXONUCLEASE, PHAGE-TYPE/RECB, C-TERMINAL DOMAIN-CONTAINING PROTEIN"/>
    <property type="match status" value="1"/>
</dbReference>
<dbReference type="GeneID" id="77925154"/>
<dbReference type="InterPro" id="IPR051703">
    <property type="entry name" value="NF-kappa-B_Signaling_Reg"/>
</dbReference>
<dbReference type="Pfam" id="PF09588">
    <property type="entry name" value="YqaJ"/>
    <property type="match status" value="1"/>
</dbReference>
<dbReference type="RefSeq" id="YP_010649600.1">
    <property type="nucleotide sequence ID" value="NC_070770.1"/>
</dbReference>